<feature type="domain" description="Thiolase C-terminal" evidence="1">
    <location>
        <begin position="249"/>
        <end position="374"/>
    </location>
</feature>
<evidence type="ECO:0000313" key="2">
    <source>
        <dbReference type="EMBL" id="WFP09137.1"/>
    </source>
</evidence>
<dbReference type="InterPro" id="IPR002155">
    <property type="entry name" value="Thiolase"/>
</dbReference>
<keyword evidence="3" id="KW-1185">Reference proteome</keyword>
<gene>
    <name evidence="2" type="ORF">P8T11_04435</name>
</gene>
<evidence type="ECO:0000259" key="1">
    <source>
        <dbReference type="Pfam" id="PF22691"/>
    </source>
</evidence>
<dbReference type="InterPro" id="IPR055140">
    <property type="entry name" value="Thiolase_C_2"/>
</dbReference>
<reference evidence="2 3" key="1">
    <citation type="submission" date="2023-03" db="EMBL/GenBank/DDBJ databases">
        <title>Achromobacter spanius LIG8.</title>
        <authorList>
            <person name="Shrestha S."/>
        </authorList>
    </citation>
    <scope>NUCLEOTIDE SEQUENCE [LARGE SCALE GENOMIC DNA]</scope>
    <source>
        <strain evidence="2 3">LIG8</strain>
    </source>
</reference>
<dbReference type="RefSeq" id="WP_268078079.1">
    <property type="nucleotide sequence ID" value="NZ_CP106885.1"/>
</dbReference>
<dbReference type="PIRSF" id="PIRSF000429">
    <property type="entry name" value="Ac-CoA_Ac_transf"/>
    <property type="match status" value="1"/>
</dbReference>
<protein>
    <submittedName>
        <fullName evidence="2">Thiolase family protein</fullName>
    </submittedName>
</protein>
<dbReference type="InterPro" id="IPR016039">
    <property type="entry name" value="Thiolase-like"/>
</dbReference>
<dbReference type="Gene3D" id="3.40.47.10">
    <property type="match status" value="1"/>
</dbReference>
<dbReference type="EMBL" id="CP121261">
    <property type="protein sequence ID" value="WFP09137.1"/>
    <property type="molecule type" value="Genomic_DNA"/>
</dbReference>
<dbReference type="Pfam" id="PF22691">
    <property type="entry name" value="Thiolase_C_1"/>
    <property type="match status" value="1"/>
</dbReference>
<dbReference type="PANTHER" id="PTHR42870">
    <property type="entry name" value="ACETYL-COA C-ACETYLTRANSFERASE"/>
    <property type="match status" value="1"/>
</dbReference>
<dbReference type="PANTHER" id="PTHR42870:SF1">
    <property type="entry name" value="NON-SPECIFIC LIPID-TRANSFER PROTEIN-LIKE 2"/>
    <property type="match status" value="1"/>
</dbReference>
<dbReference type="CDD" id="cd00829">
    <property type="entry name" value="SCP-x_thiolase"/>
    <property type="match status" value="1"/>
</dbReference>
<proteinExistence type="predicted"/>
<evidence type="ECO:0000313" key="3">
    <source>
        <dbReference type="Proteomes" id="UP001214170"/>
    </source>
</evidence>
<dbReference type="Proteomes" id="UP001214170">
    <property type="component" value="Chromosome"/>
</dbReference>
<dbReference type="SUPFAM" id="SSF53901">
    <property type="entry name" value="Thiolase-like"/>
    <property type="match status" value="1"/>
</dbReference>
<accession>A0ABY8GWL3</accession>
<organism evidence="2 3">
    <name type="scientific">Achromobacter spanius</name>
    <dbReference type="NCBI Taxonomy" id="217203"/>
    <lineage>
        <taxon>Bacteria</taxon>
        <taxon>Pseudomonadati</taxon>
        <taxon>Pseudomonadota</taxon>
        <taxon>Betaproteobacteria</taxon>
        <taxon>Burkholderiales</taxon>
        <taxon>Alcaligenaceae</taxon>
        <taxon>Achromobacter</taxon>
    </lineage>
</organism>
<name>A0ABY8GWL3_9BURK</name>
<sequence>MSQAQSVDLGPDPGPGPGIVAVGETPALRHPEPTCSTAGLMAQAIGQALRQVGIAPAQVDGLGVASFTLRPDRAIDLAWRLGLRLNWCMQDELGGASAINLLRQAWLALEAGQAQTIVLVSGDHFTGADFAGLVRGYNRSAQEYLSPLGSDGPNPLFSMLTQRQMAQTGLRREDYGALCVAQRGWAADNPNAAYRQPLTLAQYLEAPMVAPPLCRLDCVPVVSGACALVLQARPTGVHVRLLASGARYNHDQQEGDGLQTGIAEFAEGLWRQAAVGPEDMDVVSVYDDYPAMALAQLHDLGFTGTEDLPGFIARRIATRALPVNTAGGQLSAGQAGTAGGMHGLVEVARQLLGQADGRQLQGPRHGVVTGYGMVQLRYGMCANAAVLRREES</sequence>